<evidence type="ECO:0000256" key="6">
    <source>
        <dbReference type="SAM" id="MobiDB-lite"/>
    </source>
</evidence>
<sequence length="419" mass="48169">MHRCRCSTAALEAFVTDFAGISLRQQRAQHYFQHYRRFASHTRQRQVEHAARSDDDFVPLVHSAPAANNERIGFPQPQHLQRHVEVPEDGAWHVEIELSEPYSTHYSLRERMKKEEDEDENEGRDVGRNQGGITVDSVALRGLHPESDAPRETALAPVLPVQASGAEPQAKRSPREARKWRRMAEGSYKAAAEERKRQEEHELQMESVMSKIDELEDPRKGRKNALEKFKKQQARKQGAKQSDRGGAERGDERAKNSTKPKRETWQVQKEALDRKFGDAGWQPRKRLSPDTIEGIRALHASDPAAYTNTTLSEHFKVSPEAIRRILKSKWRPNDQEAEDRRIRWERRGAKKWHDMAEQGVRPPVKWRALGAGGEQGLKEDRIPKRKKRSSDRNLSWDDVVGAARDEEEDGMGSFAQRIL</sequence>
<dbReference type="Pfam" id="PF12824">
    <property type="entry name" value="MRP-L20"/>
    <property type="match status" value="1"/>
</dbReference>
<dbReference type="GO" id="GO:0005634">
    <property type="term" value="C:nucleus"/>
    <property type="evidence" value="ECO:0007669"/>
    <property type="project" value="TreeGrafter"/>
</dbReference>
<gene>
    <name evidence="8" type="ORF">D0866_01809</name>
    <name evidence="7" type="ORF">D0867_00792</name>
</gene>
<comment type="caution">
    <text evidence="8">The sequence shown here is derived from an EMBL/GenBank/DDBJ whole genome shotgun (WGS) entry which is preliminary data.</text>
</comment>
<comment type="similarity">
    <text evidence="3">Belongs to the RRG9 family.</text>
</comment>
<evidence type="ECO:0000256" key="4">
    <source>
        <dbReference type="ARBA" id="ARBA00013566"/>
    </source>
</evidence>
<dbReference type="Proteomes" id="UP000271337">
    <property type="component" value="Unassembled WGS sequence"/>
</dbReference>
<dbReference type="EMBL" id="QWIL01000040">
    <property type="protein sequence ID" value="RMY25334.1"/>
    <property type="molecule type" value="Genomic_DNA"/>
</dbReference>
<feature type="region of interest" description="Disordered" evidence="6">
    <location>
        <begin position="352"/>
        <end position="419"/>
    </location>
</feature>
<evidence type="ECO:0000256" key="2">
    <source>
        <dbReference type="ARBA" id="ARBA00004173"/>
    </source>
</evidence>
<name>A0A3M7BIR5_HORWE</name>
<comment type="function">
    <text evidence="1">Required for respiratory activity and maintenance and expression of the mitochondrial genome.</text>
</comment>
<feature type="compositionally biased region" description="Basic and acidic residues" evidence="6">
    <location>
        <begin position="211"/>
        <end position="230"/>
    </location>
</feature>
<evidence type="ECO:0000313" key="9">
    <source>
        <dbReference type="Proteomes" id="UP000271337"/>
    </source>
</evidence>
<feature type="region of interest" description="Disordered" evidence="6">
    <location>
        <begin position="159"/>
        <end position="286"/>
    </location>
</feature>
<dbReference type="PANTHER" id="PTHR13475:SF3">
    <property type="entry name" value="NEUGRIN"/>
    <property type="match status" value="1"/>
</dbReference>
<comment type="subcellular location">
    <subcellularLocation>
        <location evidence="2">Mitochondrion</location>
    </subcellularLocation>
</comment>
<dbReference type="Proteomes" id="UP000276864">
    <property type="component" value="Unassembled WGS sequence"/>
</dbReference>
<dbReference type="InterPro" id="IPR010487">
    <property type="entry name" value="NGRN/Rrg9"/>
</dbReference>
<evidence type="ECO:0000313" key="8">
    <source>
        <dbReference type="EMBL" id="RMY39614.1"/>
    </source>
</evidence>
<accession>A0A3M7BIR5</accession>
<dbReference type="OrthoDB" id="5578174at2759"/>
<reference evidence="9 10" key="1">
    <citation type="journal article" date="2018" name="BMC Genomics">
        <title>Genomic evidence for intraspecific hybridization in a clonal and extremely halotolerant yeast.</title>
        <authorList>
            <person name="Gostincar C."/>
            <person name="Stajich J.E."/>
            <person name="Zupancic J."/>
            <person name="Zalar P."/>
            <person name="Gunde-Cimerman N."/>
        </authorList>
    </citation>
    <scope>NUCLEOTIDE SEQUENCE [LARGE SCALE GENOMIC DNA]</scope>
    <source>
        <strain evidence="8 10">EXF-6651</strain>
        <strain evidence="7 9">EXF-6669</strain>
    </source>
</reference>
<evidence type="ECO:0000313" key="7">
    <source>
        <dbReference type="EMBL" id="RMY25334.1"/>
    </source>
</evidence>
<feature type="region of interest" description="Disordered" evidence="6">
    <location>
        <begin position="108"/>
        <end position="133"/>
    </location>
</feature>
<feature type="compositionally biased region" description="Basic and acidic residues" evidence="6">
    <location>
        <begin position="191"/>
        <end position="204"/>
    </location>
</feature>
<feature type="compositionally biased region" description="Basic and acidic residues" evidence="6">
    <location>
        <begin position="241"/>
        <end position="277"/>
    </location>
</feature>
<dbReference type="AlphaFoldDB" id="A0A3M7BIR5"/>
<protein>
    <recommendedName>
        <fullName evidence="4">Required for respiratory growth protein 9, mitochondrial</fullName>
    </recommendedName>
</protein>
<organism evidence="8 10">
    <name type="scientific">Hortaea werneckii</name>
    <name type="common">Black yeast</name>
    <name type="synonym">Cladosporium werneckii</name>
    <dbReference type="NCBI Taxonomy" id="91943"/>
    <lineage>
        <taxon>Eukaryota</taxon>
        <taxon>Fungi</taxon>
        <taxon>Dikarya</taxon>
        <taxon>Ascomycota</taxon>
        <taxon>Pezizomycotina</taxon>
        <taxon>Dothideomycetes</taxon>
        <taxon>Dothideomycetidae</taxon>
        <taxon>Mycosphaerellales</taxon>
        <taxon>Teratosphaeriaceae</taxon>
        <taxon>Hortaea</taxon>
    </lineage>
</organism>
<evidence type="ECO:0000313" key="10">
    <source>
        <dbReference type="Proteomes" id="UP000276864"/>
    </source>
</evidence>
<dbReference type="GO" id="GO:0005739">
    <property type="term" value="C:mitochondrion"/>
    <property type="evidence" value="ECO:0007669"/>
    <property type="project" value="UniProtKB-SubCell"/>
</dbReference>
<evidence type="ECO:0000256" key="3">
    <source>
        <dbReference type="ARBA" id="ARBA00010895"/>
    </source>
</evidence>
<dbReference type="PANTHER" id="PTHR13475">
    <property type="entry name" value="NEUGRIN"/>
    <property type="match status" value="1"/>
</dbReference>
<evidence type="ECO:0000256" key="1">
    <source>
        <dbReference type="ARBA" id="ARBA00003548"/>
    </source>
</evidence>
<evidence type="ECO:0000256" key="5">
    <source>
        <dbReference type="ARBA" id="ARBA00022946"/>
    </source>
</evidence>
<keyword evidence="5" id="KW-0809">Transit peptide</keyword>
<dbReference type="EMBL" id="QWIM01000110">
    <property type="protein sequence ID" value="RMY39614.1"/>
    <property type="molecule type" value="Genomic_DNA"/>
</dbReference>
<proteinExistence type="inferred from homology"/>